<reference evidence="1 2" key="1">
    <citation type="submission" date="2019-07" db="EMBL/GenBank/DDBJ databases">
        <title>Whole genome shotgun sequence of Skermanella aerolata NBRC 106429.</title>
        <authorList>
            <person name="Hosoyama A."/>
            <person name="Uohara A."/>
            <person name="Ohji S."/>
            <person name="Ichikawa N."/>
        </authorList>
    </citation>
    <scope>NUCLEOTIDE SEQUENCE [LARGE SCALE GENOMIC DNA]</scope>
    <source>
        <strain evidence="1 2">NBRC 106429</strain>
    </source>
</reference>
<proteinExistence type="predicted"/>
<keyword evidence="2" id="KW-1185">Reference proteome</keyword>
<dbReference type="EMBL" id="BJYZ01000047">
    <property type="protein sequence ID" value="GEO42648.1"/>
    <property type="molecule type" value="Genomic_DNA"/>
</dbReference>
<comment type="caution">
    <text evidence="1">The sequence shown here is derived from an EMBL/GenBank/DDBJ whole genome shotgun (WGS) entry which is preliminary data.</text>
</comment>
<accession>A0A512E1Q5</accession>
<gene>
    <name evidence="1" type="ORF">SAE02_67960</name>
</gene>
<name>A0A512E1Q5_9PROT</name>
<organism evidence="1 2">
    <name type="scientific">Skermanella aerolata</name>
    <dbReference type="NCBI Taxonomy" id="393310"/>
    <lineage>
        <taxon>Bacteria</taxon>
        <taxon>Pseudomonadati</taxon>
        <taxon>Pseudomonadota</taxon>
        <taxon>Alphaproteobacteria</taxon>
        <taxon>Rhodospirillales</taxon>
        <taxon>Azospirillaceae</taxon>
        <taxon>Skermanella</taxon>
    </lineage>
</organism>
<evidence type="ECO:0000313" key="1">
    <source>
        <dbReference type="EMBL" id="GEO42648.1"/>
    </source>
</evidence>
<protein>
    <submittedName>
        <fullName evidence="1">Uncharacterized protein</fullName>
    </submittedName>
</protein>
<sequence>MRLRNVMVSPILSNSSLAEQQAERGRCLAKCCNRTLGDGHDPLPIGRAALEPAIDLALRYSAEQGSLPREPSLDEV</sequence>
<dbReference type="Proteomes" id="UP000321523">
    <property type="component" value="Unassembled WGS sequence"/>
</dbReference>
<dbReference type="AlphaFoldDB" id="A0A512E1Q5"/>
<evidence type="ECO:0000313" key="2">
    <source>
        <dbReference type="Proteomes" id="UP000321523"/>
    </source>
</evidence>